<dbReference type="InterPro" id="IPR023936">
    <property type="entry name" value="RutE-like"/>
</dbReference>
<dbReference type="Pfam" id="PF00881">
    <property type="entry name" value="Nitroreductase"/>
    <property type="match status" value="1"/>
</dbReference>
<evidence type="ECO:0000313" key="6">
    <source>
        <dbReference type="EMBL" id="MEJ6011123.1"/>
    </source>
</evidence>
<proteinExistence type="predicted"/>
<dbReference type="InterPro" id="IPR000415">
    <property type="entry name" value="Nitroreductase-like"/>
</dbReference>
<dbReference type="RefSeq" id="WP_339968004.1">
    <property type="nucleotide sequence ID" value="NZ_JBBHJY010000007.1"/>
</dbReference>
<keyword evidence="2" id="KW-0288">FMN</keyword>
<dbReference type="CDD" id="cd02148">
    <property type="entry name" value="RutE-like"/>
    <property type="match status" value="1"/>
</dbReference>
<dbReference type="PANTHER" id="PTHR43543">
    <property type="entry name" value="MALONIC SEMIALDEHYDE REDUCTASE RUTE-RELATED"/>
    <property type="match status" value="1"/>
</dbReference>
<evidence type="ECO:0000256" key="2">
    <source>
        <dbReference type="ARBA" id="ARBA00022643"/>
    </source>
</evidence>
<organism evidence="6 7">
    <name type="scientific">Novosphingobium aquae</name>
    <dbReference type="NCBI Taxonomy" id="3133435"/>
    <lineage>
        <taxon>Bacteria</taxon>
        <taxon>Pseudomonadati</taxon>
        <taxon>Pseudomonadota</taxon>
        <taxon>Alphaproteobacteria</taxon>
        <taxon>Sphingomonadales</taxon>
        <taxon>Sphingomonadaceae</taxon>
        <taxon>Novosphingobium</taxon>
    </lineage>
</organism>
<evidence type="ECO:0000256" key="4">
    <source>
        <dbReference type="ARBA" id="ARBA00023002"/>
    </source>
</evidence>
<keyword evidence="3" id="KW-0521">NADP</keyword>
<keyword evidence="7" id="KW-1185">Reference proteome</keyword>
<dbReference type="EMBL" id="JBBHJY010000007">
    <property type="protein sequence ID" value="MEJ6011123.1"/>
    <property type="molecule type" value="Genomic_DNA"/>
</dbReference>
<evidence type="ECO:0000313" key="7">
    <source>
        <dbReference type="Proteomes" id="UP001379235"/>
    </source>
</evidence>
<dbReference type="InterPro" id="IPR029479">
    <property type="entry name" value="Nitroreductase"/>
</dbReference>
<dbReference type="Gene3D" id="3.40.109.10">
    <property type="entry name" value="NADH Oxidase"/>
    <property type="match status" value="1"/>
</dbReference>
<keyword evidence="1" id="KW-0285">Flavoprotein</keyword>
<keyword evidence="4 6" id="KW-0560">Oxidoreductase</keyword>
<sequence length="189" mass="20565">MDIGQLFDEARTYNTYEDRPIAADLLREIYDHARWGPTAANTCPARFVFVASAEAKARLGECVSAGNVAKVASAPVTVIVAGDSRFYDEMPKLFPSRDYQSVFAGKADLIADMLARNVPLQGAYLMIAARALGLDCGPMSGFDAGKVNAAFLPDGRWQANFICALGYGREDSLFPRNPRLGFEDACRIV</sequence>
<evidence type="ECO:0000259" key="5">
    <source>
        <dbReference type="Pfam" id="PF00881"/>
    </source>
</evidence>
<dbReference type="GO" id="GO:0035527">
    <property type="term" value="F:3-hydroxypropionate dehydrogenase (NADP+) activity"/>
    <property type="evidence" value="ECO:0007669"/>
    <property type="project" value="UniProtKB-EC"/>
</dbReference>
<evidence type="ECO:0000256" key="1">
    <source>
        <dbReference type="ARBA" id="ARBA00022630"/>
    </source>
</evidence>
<dbReference type="NCBIfam" id="NF003768">
    <property type="entry name" value="PRK05365.1"/>
    <property type="match status" value="1"/>
</dbReference>
<dbReference type="Proteomes" id="UP001379235">
    <property type="component" value="Unassembled WGS sequence"/>
</dbReference>
<dbReference type="PANTHER" id="PTHR43543:SF1">
    <property type="entry name" value="MALONIC SEMIALDEHYDE REDUCTASE RUTE-RELATED"/>
    <property type="match status" value="1"/>
</dbReference>
<comment type="caution">
    <text evidence="6">The sequence shown here is derived from an EMBL/GenBank/DDBJ whole genome shotgun (WGS) entry which is preliminary data.</text>
</comment>
<name>A0ABU8SCZ0_9SPHN</name>
<protein>
    <submittedName>
        <fullName evidence="6">Malonic semialdehyde reductase</fullName>
        <ecNumber evidence="6">1.1.1.298</ecNumber>
    </submittedName>
</protein>
<gene>
    <name evidence="6" type="ORF">WG900_14460</name>
</gene>
<accession>A0ABU8SCZ0</accession>
<feature type="domain" description="Nitroreductase" evidence="5">
    <location>
        <begin position="11"/>
        <end position="167"/>
    </location>
</feature>
<dbReference type="InterPro" id="IPR050461">
    <property type="entry name" value="Nitroreductase_HadB/RutE"/>
</dbReference>
<dbReference type="EC" id="1.1.1.298" evidence="6"/>
<dbReference type="SUPFAM" id="SSF55469">
    <property type="entry name" value="FMN-dependent nitroreductase-like"/>
    <property type="match status" value="1"/>
</dbReference>
<reference evidence="6 7" key="1">
    <citation type="submission" date="2024-03" db="EMBL/GenBank/DDBJ databases">
        <authorList>
            <person name="Jo J.-H."/>
        </authorList>
    </citation>
    <scope>NUCLEOTIDE SEQUENCE [LARGE SCALE GENOMIC DNA]</scope>
    <source>
        <strain evidence="6 7">AS3R-12</strain>
    </source>
</reference>
<evidence type="ECO:0000256" key="3">
    <source>
        <dbReference type="ARBA" id="ARBA00022857"/>
    </source>
</evidence>